<reference evidence="1 2" key="1">
    <citation type="submission" date="2024-03" db="EMBL/GenBank/DDBJ databases">
        <authorList>
            <person name="Martinez-Hernandez J."/>
        </authorList>
    </citation>
    <scope>NUCLEOTIDE SEQUENCE [LARGE SCALE GENOMIC DNA]</scope>
</reference>
<comment type="caution">
    <text evidence="1">The sequence shown here is derived from an EMBL/GenBank/DDBJ whole genome shotgun (WGS) entry which is preliminary data.</text>
</comment>
<sequence length="206" mass="23521">MNEGVDSVGTTKSCKKIIQTHDECSRDLLVQQSCTKIIQTHDESTRGCDLHCRFFHWIKGQKHNIHLNASCITTPYNLSKVFFLIILIDYLNKIHSNSITSLKSSLVFINTSNCVDSVRTTKSCKKIIQNHDECSRDLLVQQGCTKIIQTHDESTRGCDLHCRFFHWIKGNYTTYVTNIQDISTTSVTNMIWLSHGLMKASVRLPI</sequence>
<name>A0AAV1XQV0_LUPLU</name>
<proteinExistence type="predicted"/>
<evidence type="ECO:0000313" key="2">
    <source>
        <dbReference type="Proteomes" id="UP001497480"/>
    </source>
</evidence>
<gene>
    <name evidence="1" type="ORF">LLUT_LOCUS24520</name>
</gene>
<accession>A0AAV1XQV0</accession>
<protein>
    <submittedName>
        <fullName evidence="1">Uncharacterized protein</fullName>
    </submittedName>
</protein>
<evidence type="ECO:0000313" key="1">
    <source>
        <dbReference type="EMBL" id="CAL0323460.1"/>
    </source>
</evidence>
<dbReference type="EMBL" id="CAXHTB010000017">
    <property type="protein sequence ID" value="CAL0323460.1"/>
    <property type="molecule type" value="Genomic_DNA"/>
</dbReference>
<organism evidence="1 2">
    <name type="scientific">Lupinus luteus</name>
    <name type="common">European yellow lupine</name>
    <dbReference type="NCBI Taxonomy" id="3873"/>
    <lineage>
        <taxon>Eukaryota</taxon>
        <taxon>Viridiplantae</taxon>
        <taxon>Streptophyta</taxon>
        <taxon>Embryophyta</taxon>
        <taxon>Tracheophyta</taxon>
        <taxon>Spermatophyta</taxon>
        <taxon>Magnoliopsida</taxon>
        <taxon>eudicotyledons</taxon>
        <taxon>Gunneridae</taxon>
        <taxon>Pentapetalae</taxon>
        <taxon>rosids</taxon>
        <taxon>fabids</taxon>
        <taxon>Fabales</taxon>
        <taxon>Fabaceae</taxon>
        <taxon>Papilionoideae</taxon>
        <taxon>50 kb inversion clade</taxon>
        <taxon>genistoids sensu lato</taxon>
        <taxon>core genistoids</taxon>
        <taxon>Genisteae</taxon>
        <taxon>Lupinus</taxon>
    </lineage>
</organism>
<dbReference type="AlphaFoldDB" id="A0AAV1XQV0"/>
<keyword evidence="2" id="KW-1185">Reference proteome</keyword>
<dbReference type="Proteomes" id="UP001497480">
    <property type="component" value="Unassembled WGS sequence"/>
</dbReference>